<dbReference type="WBParaSite" id="ASIM_0000177501-mRNA-1">
    <property type="protein sequence ID" value="ASIM_0000177501-mRNA-1"/>
    <property type="gene ID" value="ASIM_0000177501"/>
</dbReference>
<evidence type="ECO:0000313" key="4">
    <source>
        <dbReference type="WBParaSite" id="ASIM_0000177501-mRNA-1"/>
    </source>
</evidence>
<accession>A0A0M3J2L6</accession>
<evidence type="ECO:0000256" key="1">
    <source>
        <dbReference type="SAM" id="MobiDB-lite"/>
    </source>
</evidence>
<dbReference type="AlphaFoldDB" id="A0A0M3J2L6"/>
<dbReference type="EMBL" id="UYRR01001859">
    <property type="protein sequence ID" value="VDK19006.1"/>
    <property type="molecule type" value="Genomic_DNA"/>
</dbReference>
<evidence type="ECO:0000313" key="2">
    <source>
        <dbReference type="EMBL" id="VDK19006.1"/>
    </source>
</evidence>
<evidence type="ECO:0000313" key="3">
    <source>
        <dbReference type="Proteomes" id="UP000267096"/>
    </source>
</evidence>
<feature type="region of interest" description="Disordered" evidence="1">
    <location>
        <begin position="28"/>
        <end position="54"/>
    </location>
</feature>
<organism evidence="4">
    <name type="scientific">Anisakis simplex</name>
    <name type="common">Herring worm</name>
    <dbReference type="NCBI Taxonomy" id="6269"/>
    <lineage>
        <taxon>Eukaryota</taxon>
        <taxon>Metazoa</taxon>
        <taxon>Ecdysozoa</taxon>
        <taxon>Nematoda</taxon>
        <taxon>Chromadorea</taxon>
        <taxon>Rhabditida</taxon>
        <taxon>Spirurina</taxon>
        <taxon>Ascaridomorpha</taxon>
        <taxon>Ascaridoidea</taxon>
        <taxon>Anisakidae</taxon>
        <taxon>Anisakis</taxon>
        <taxon>Anisakis simplex complex</taxon>
    </lineage>
</organism>
<reference evidence="2 3" key="2">
    <citation type="submission" date="2018-11" db="EMBL/GenBank/DDBJ databases">
        <authorList>
            <consortium name="Pathogen Informatics"/>
        </authorList>
    </citation>
    <scope>NUCLEOTIDE SEQUENCE [LARGE SCALE GENOMIC DNA]</scope>
</reference>
<keyword evidence="3" id="KW-1185">Reference proteome</keyword>
<proteinExistence type="predicted"/>
<dbReference type="Proteomes" id="UP000267096">
    <property type="component" value="Unassembled WGS sequence"/>
</dbReference>
<sequence length="54" mass="6080">MNKMMEEMAEDFRLAFDEELVKLHEATLPPLTTPPPVGVQPPEVPFPDPPSFCL</sequence>
<gene>
    <name evidence="2" type="ORF">ASIM_LOCUS1649</name>
</gene>
<name>A0A0M3J2L6_ANISI</name>
<feature type="compositionally biased region" description="Pro residues" evidence="1">
    <location>
        <begin position="31"/>
        <end position="54"/>
    </location>
</feature>
<protein>
    <submittedName>
        <fullName evidence="4">Protein phosphatase CheZ</fullName>
    </submittedName>
</protein>
<reference evidence="4" key="1">
    <citation type="submission" date="2017-02" db="UniProtKB">
        <authorList>
            <consortium name="WormBaseParasite"/>
        </authorList>
    </citation>
    <scope>IDENTIFICATION</scope>
</reference>